<dbReference type="SUPFAM" id="SSF52540">
    <property type="entry name" value="P-loop containing nucleoside triphosphate hydrolases"/>
    <property type="match status" value="1"/>
</dbReference>
<dbReference type="Gene3D" id="3.40.50.300">
    <property type="entry name" value="P-loop containing nucleotide triphosphate hydrolases"/>
    <property type="match status" value="1"/>
</dbReference>
<protein>
    <recommendedName>
        <fullName evidence="1">Helicase/UvrB N-terminal domain-containing protein</fullName>
    </recommendedName>
</protein>
<sequence>MKRVWFININVMTNFDINKFKNLNTESQRYTRRISFLNSIGIDTQHIEKTVEQAAQNFTGHFKSFVIYGEPQSGKTEMMIALTAKLLDFGYKIVIILLNDNLQLLNQNLDRFRKSGIDPTPVNVCGDIGDGPRKYCYSRPNKT</sequence>
<dbReference type="InterPro" id="IPR027417">
    <property type="entry name" value="P-loop_NTPase"/>
</dbReference>
<dbReference type="Pfam" id="PF04851">
    <property type="entry name" value="ResIII"/>
    <property type="match status" value="1"/>
</dbReference>
<dbReference type="GO" id="GO:0003677">
    <property type="term" value="F:DNA binding"/>
    <property type="evidence" value="ECO:0007669"/>
    <property type="project" value="InterPro"/>
</dbReference>
<evidence type="ECO:0000313" key="3">
    <source>
        <dbReference type="Proteomes" id="UP000034493"/>
    </source>
</evidence>
<organism evidence="2 3">
    <name type="scientific">Candidatus Curtissbacteria bacterium GW2011_GWA2_41_24</name>
    <dbReference type="NCBI Taxonomy" id="1618411"/>
    <lineage>
        <taxon>Bacteria</taxon>
        <taxon>Candidatus Curtissiibacteriota</taxon>
    </lineage>
</organism>
<evidence type="ECO:0000313" key="2">
    <source>
        <dbReference type="EMBL" id="KKS04750.1"/>
    </source>
</evidence>
<dbReference type="PATRIC" id="fig|1618411.3.peg.250"/>
<dbReference type="GO" id="GO:0005524">
    <property type="term" value="F:ATP binding"/>
    <property type="evidence" value="ECO:0007669"/>
    <property type="project" value="InterPro"/>
</dbReference>
<proteinExistence type="predicted"/>
<reference evidence="2 3" key="1">
    <citation type="journal article" date="2015" name="Nature">
        <title>rRNA introns, odd ribosomes, and small enigmatic genomes across a large radiation of phyla.</title>
        <authorList>
            <person name="Brown C.T."/>
            <person name="Hug L.A."/>
            <person name="Thomas B.C."/>
            <person name="Sharon I."/>
            <person name="Castelle C.J."/>
            <person name="Singh A."/>
            <person name="Wilkins M.J."/>
            <person name="Williams K.H."/>
            <person name="Banfield J.F."/>
        </authorList>
    </citation>
    <scope>NUCLEOTIDE SEQUENCE [LARGE SCALE GENOMIC DNA]</scope>
</reference>
<dbReference type="GO" id="GO:0016787">
    <property type="term" value="F:hydrolase activity"/>
    <property type="evidence" value="ECO:0007669"/>
    <property type="project" value="InterPro"/>
</dbReference>
<gene>
    <name evidence="2" type="ORF">UU56_C0003G0038</name>
</gene>
<name>A0A0G0VVA6_9BACT</name>
<dbReference type="Proteomes" id="UP000034493">
    <property type="component" value="Unassembled WGS sequence"/>
</dbReference>
<evidence type="ECO:0000259" key="1">
    <source>
        <dbReference type="Pfam" id="PF04851"/>
    </source>
</evidence>
<dbReference type="InterPro" id="IPR006935">
    <property type="entry name" value="Helicase/UvrB_N"/>
</dbReference>
<dbReference type="AlphaFoldDB" id="A0A0G0VVA6"/>
<feature type="domain" description="Helicase/UvrB N-terminal" evidence="1">
    <location>
        <begin position="49"/>
        <end position="119"/>
    </location>
</feature>
<accession>A0A0G0VVA6</accession>
<dbReference type="EMBL" id="LCBC01000003">
    <property type="protein sequence ID" value="KKS04750.1"/>
    <property type="molecule type" value="Genomic_DNA"/>
</dbReference>
<comment type="caution">
    <text evidence="2">The sequence shown here is derived from an EMBL/GenBank/DDBJ whole genome shotgun (WGS) entry which is preliminary data.</text>
</comment>